<reference evidence="2 3" key="1">
    <citation type="submission" date="2019-01" db="EMBL/GenBank/DDBJ databases">
        <authorList>
            <person name="Chen W.-M."/>
        </authorList>
    </citation>
    <scope>NUCLEOTIDE SEQUENCE [LARGE SCALE GENOMIC DNA]</scope>
    <source>
        <strain evidence="2 3">CCP-7</strain>
    </source>
</reference>
<feature type="domain" description="Ice-binding protein C-terminal" evidence="1">
    <location>
        <begin position="180"/>
        <end position="205"/>
    </location>
</feature>
<dbReference type="AlphaFoldDB" id="A0A437LY10"/>
<organism evidence="2 3">
    <name type="scientific">Sphingomonas crocodyli</name>
    <dbReference type="NCBI Taxonomy" id="1979270"/>
    <lineage>
        <taxon>Bacteria</taxon>
        <taxon>Pseudomonadati</taxon>
        <taxon>Pseudomonadota</taxon>
        <taxon>Alphaproteobacteria</taxon>
        <taxon>Sphingomonadales</taxon>
        <taxon>Sphingomonadaceae</taxon>
        <taxon>Sphingomonas</taxon>
    </lineage>
</organism>
<accession>A0A437LY10</accession>
<dbReference type="RefSeq" id="WP_127745516.1">
    <property type="nucleotide sequence ID" value="NZ_SACN01000003.1"/>
</dbReference>
<evidence type="ECO:0000313" key="2">
    <source>
        <dbReference type="EMBL" id="RVT90262.1"/>
    </source>
</evidence>
<dbReference type="NCBIfam" id="NF033947">
    <property type="entry name" value="PEP-cistern"/>
    <property type="match status" value="1"/>
</dbReference>
<name>A0A437LY10_9SPHN</name>
<dbReference type="OrthoDB" id="7572621at2"/>
<dbReference type="EMBL" id="SACN01000003">
    <property type="protein sequence ID" value="RVT90262.1"/>
    <property type="molecule type" value="Genomic_DNA"/>
</dbReference>
<evidence type="ECO:0000313" key="3">
    <source>
        <dbReference type="Proteomes" id="UP000282971"/>
    </source>
</evidence>
<dbReference type="Pfam" id="PF07589">
    <property type="entry name" value="PEP-CTERM"/>
    <property type="match status" value="1"/>
</dbReference>
<keyword evidence="3" id="KW-1185">Reference proteome</keyword>
<sequence length="213" mass="21701">MSAPVSAATSSIMGSSIFLDASDPFSFNVDFAAQGANSSGAEGEATFNFLGASSNNKVFSFSYNIANTSTGASANSRLGAFGFNTSVDNYTLATTGTAFSGMKNGGNFNGLGVHDLCFYAGPNCNGGGNNGINVALGEVNGGFTLTFASSQSSLTLTDFVARWQAAQNNGSTSGFGVPKAIPEASTWAMLMIGFGGIGLTVRSRRRQPQVALA</sequence>
<proteinExistence type="predicted"/>
<gene>
    <name evidence="2" type="ORF">EOD43_18400</name>
</gene>
<dbReference type="Proteomes" id="UP000282971">
    <property type="component" value="Unassembled WGS sequence"/>
</dbReference>
<comment type="caution">
    <text evidence="2">The sequence shown here is derived from an EMBL/GenBank/DDBJ whole genome shotgun (WGS) entry which is preliminary data.</text>
</comment>
<dbReference type="InterPro" id="IPR013424">
    <property type="entry name" value="Ice-binding_C"/>
</dbReference>
<protein>
    <submittedName>
        <fullName evidence="2">PEP-CTERM sorting domain-containing protein</fullName>
    </submittedName>
</protein>
<evidence type="ECO:0000259" key="1">
    <source>
        <dbReference type="Pfam" id="PF07589"/>
    </source>
</evidence>